<dbReference type="RefSeq" id="WP_263036599.1">
    <property type="nucleotide sequence ID" value="NZ_JAOTPL010000001.1"/>
</dbReference>
<dbReference type="Pfam" id="PF12146">
    <property type="entry name" value="Hydrolase_4"/>
    <property type="match status" value="1"/>
</dbReference>
<evidence type="ECO:0000313" key="3">
    <source>
        <dbReference type="Proteomes" id="UP001209317"/>
    </source>
</evidence>
<evidence type="ECO:0000259" key="1">
    <source>
        <dbReference type="Pfam" id="PF12146"/>
    </source>
</evidence>
<dbReference type="InterPro" id="IPR053145">
    <property type="entry name" value="AB_hydrolase_Est10"/>
</dbReference>
<dbReference type="InterPro" id="IPR022742">
    <property type="entry name" value="Hydrolase_4"/>
</dbReference>
<keyword evidence="2" id="KW-0378">Hydrolase</keyword>
<protein>
    <submittedName>
        <fullName evidence="2">Alpha/beta hydrolase</fullName>
    </submittedName>
</protein>
<dbReference type="Gene3D" id="3.40.50.1820">
    <property type="entry name" value="alpha/beta hydrolase"/>
    <property type="match status" value="1"/>
</dbReference>
<accession>A0AAE3ILH0</accession>
<evidence type="ECO:0000313" key="2">
    <source>
        <dbReference type="EMBL" id="MCU7693111.1"/>
    </source>
</evidence>
<dbReference type="Proteomes" id="UP001209317">
    <property type="component" value="Unassembled WGS sequence"/>
</dbReference>
<organism evidence="2 3">
    <name type="scientific">Haoranjiania flava</name>
    <dbReference type="NCBI Taxonomy" id="1856322"/>
    <lineage>
        <taxon>Bacteria</taxon>
        <taxon>Pseudomonadati</taxon>
        <taxon>Bacteroidota</taxon>
        <taxon>Chitinophagia</taxon>
        <taxon>Chitinophagales</taxon>
        <taxon>Chitinophagaceae</taxon>
        <taxon>Haoranjiania</taxon>
    </lineage>
</organism>
<name>A0AAE3ILH0_9BACT</name>
<comment type="caution">
    <text evidence="2">The sequence shown here is derived from an EMBL/GenBank/DDBJ whole genome shotgun (WGS) entry which is preliminary data.</text>
</comment>
<gene>
    <name evidence="2" type="ORF">OD355_01125</name>
</gene>
<dbReference type="SUPFAM" id="SSF53474">
    <property type="entry name" value="alpha/beta-Hydrolases"/>
    <property type="match status" value="1"/>
</dbReference>
<feature type="domain" description="Serine aminopeptidase S33" evidence="1">
    <location>
        <begin position="188"/>
        <end position="422"/>
    </location>
</feature>
<sequence length="460" mass="50738">MHFRFLLIILLVNCQLLFSQNITGSWYGNISLQGTEIPLVFHIKQTGDSLSSVMDSPSQGAENIPVAHTFFEQNELSLQLPQIMANYKGKLLGDSIDGIFTQGGLKFLLVLKQAENKSSHKRPQEPKPPYNYHAEEVIIQNHTDSVTLAGTLTTPRNKKNFPVVILISGSGTTNRDGEMMGHKPFLVIADNFARKGIGVLRLDDRGAGNSTLGRNWQSITSENFAGDISEAVNFLHNKGFQNIGLAGHSEGGIIAPMVVAKNKHVKFMILMAAPAADMLEVLKTQNARIAAASGLSDSLVQNAIAMNTLLNHTILYGGNSREARDKYFEALRQKLNFSMPDQEKSFLKDEIEKMGGSAWYRYFIAYKPKARLEQITIPVLAINGSKDMQVDAQQNLPVIEAALKKAGNKNFKVIELPGLNHLFQTAGTGLHTEYSTIEETFSPAALDIMSSWILSLPKRK</sequence>
<keyword evidence="3" id="KW-1185">Reference proteome</keyword>
<dbReference type="GO" id="GO:0052689">
    <property type="term" value="F:carboxylic ester hydrolase activity"/>
    <property type="evidence" value="ECO:0007669"/>
    <property type="project" value="TreeGrafter"/>
</dbReference>
<dbReference type="EMBL" id="JAOTPL010000001">
    <property type="protein sequence ID" value="MCU7693111.1"/>
    <property type="molecule type" value="Genomic_DNA"/>
</dbReference>
<reference evidence="2" key="1">
    <citation type="submission" date="2022-10" db="EMBL/GenBank/DDBJ databases">
        <authorList>
            <person name="Kim H.S."/>
            <person name="Kim J.-S."/>
            <person name="Suh M.K."/>
            <person name="Eom M.K."/>
            <person name="Lee J.-S."/>
        </authorList>
    </citation>
    <scope>NUCLEOTIDE SEQUENCE</scope>
    <source>
        <strain evidence="2">LIP-5</strain>
    </source>
</reference>
<proteinExistence type="predicted"/>
<dbReference type="InterPro" id="IPR029058">
    <property type="entry name" value="AB_hydrolase_fold"/>
</dbReference>
<dbReference type="PANTHER" id="PTHR43265:SF1">
    <property type="entry name" value="ESTERASE ESTD"/>
    <property type="match status" value="1"/>
</dbReference>
<dbReference type="AlphaFoldDB" id="A0AAE3ILH0"/>
<dbReference type="PANTHER" id="PTHR43265">
    <property type="entry name" value="ESTERASE ESTD"/>
    <property type="match status" value="1"/>
</dbReference>